<evidence type="ECO:0000259" key="3">
    <source>
        <dbReference type="PROSITE" id="PS50234"/>
    </source>
</evidence>
<dbReference type="InterPro" id="IPR041628">
    <property type="entry name" value="ChlI/MoxR_AAA_lid"/>
</dbReference>
<dbReference type="CDD" id="cd01451">
    <property type="entry name" value="vWA_Magnesium_chelatase"/>
    <property type="match status" value="1"/>
</dbReference>
<comment type="similarity">
    <text evidence="1">Belongs to the Mg-chelatase subunits D/I family.</text>
</comment>
<evidence type="ECO:0000313" key="5">
    <source>
        <dbReference type="Proteomes" id="UP000189059"/>
    </source>
</evidence>
<dbReference type="SMART" id="SM00327">
    <property type="entry name" value="VWA"/>
    <property type="match status" value="1"/>
</dbReference>
<sequence>MEQLSEYPFSGIVGQERAKRALLLYAVNPAIGGVLINGSRASGKSQLLHAASLLIPDRLKISIPVNITADRLLGSFDMTAAIDRGRLVRSPGLLETADGQLLLADHMNLVPEALIREIVYTCSSGWVHLQREGMSEIRRSRFMLLAAMDSGDGVPSPSLLDHFGFCVTLAELADPKDRAEIIRRRLLFEQDPDAFRNRCQRQEDALRLQIQAAGQLIPYMEVTAEMIQLASSIAVEAGIASARAELSLVEGAKAAAAWDGRTKVTKEDIRKIAEYVLPHRMREAVEKTHASGSPPLEPDAGEQTNPLPDQTNSSNSLAQHRDHEDERTNPNEPGESFKQDRTEMPVEEDPNAPQHVFNDRMDEQVLFPDETYRIEPLKWNMKRKLEYEGSGKRYESRTLQKRGRSVRAVYPNRKQRTDVAFDATIRAAAPYQLIRTKMEGVAFAIELDDLRLKKRENRVGSTILFVVDASGSMLARKRMAAVKGGILSLLRDSYVKRDRIGMIAFRREEAELVLPVTRSIDTASKHLRDIPTGGRTPLAAGIHLAYKVLQAEKRINHDTIPTLIFVTDGRANQSPSGLSAHSDIWNECLEAASRIRLAGISSLVIDTEQGFVKFGRSKELAEALGAEYRVLEHLNEAGFADAVQINIGWVR</sequence>
<dbReference type="InterPro" id="IPR041702">
    <property type="entry name" value="BchD/ChlD_VWA"/>
</dbReference>
<dbReference type="Gene3D" id="3.40.50.410">
    <property type="entry name" value="von Willebrand factor, type A domain"/>
    <property type="match status" value="1"/>
</dbReference>
<dbReference type="PROSITE" id="PS50234">
    <property type="entry name" value="VWFA"/>
    <property type="match status" value="1"/>
</dbReference>
<gene>
    <name evidence="4" type="ORF">BBD40_12355</name>
</gene>
<dbReference type="PANTHER" id="PTHR35023">
    <property type="entry name" value="CHELATASE-RELATED"/>
    <property type="match status" value="1"/>
</dbReference>
<name>A0ABX3JZG0_9BACL</name>
<protein>
    <submittedName>
        <fullName evidence="4">Magnesium chelatase</fullName>
    </submittedName>
</protein>
<dbReference type="Proteomes" id="UP000189059">
    <property type="component" value="Unassembled WGS sequence"/>
</dbReference>
<comment type="caution">
    <text evidence="4">The sequence shown here is derived from an EMBL/GenBank/DDBJ whole genome shotgun (WGS) entry which is preliminary data.</text>
</comment>
<dbReference type="PANTHER" id="PTHR35023:SF1">
    <property type="entry name" value="MG-PROTOPORPHYRIN IX CHELATASE"/>
    <property type="match status" value="1"/>
</dbReference>
<evidence type="ECO:0000256" key="2">
    <source>
        <dbReference type="SAM" id="MobiDB-lite"/>
    </source>
</evidence>
<dbReference type="Pfam" id="PF13519">
    <property type="entry name" value="VWA_2"/>
    <property type="match status" value="1"/>
</dbReference>
<evidence type="ECO:0000313" key="4">
    <source>
        <dbReference type="EMBL" id="OOC62580.1"/>
    </source>
</evidence>
<dbReference type="InterPro" id="IPR027417">
    <property type="entry name" value="P-loop_NTPase"/>
</dbReference>
<dbReference type="InterPro" id="IPR052989">
    <property type="entry name" value="Mg-chelatase_DI-like"/>
</dbReference>
<dbReference type="RefSeq" id="WP_223260512.1">
    <property type="nucleotide sequence ID" value="NZ_MRVI01000001.1"/>
</dbReference>
<reference evidence="4 5" key="1">
    <citation type="submission" date="2016-12" db="EMBL/GenBank/DDBJ databases">
        <title>Genome sequencing and description of Paenibacillus sp. nov. from high altitude lake in the Indian Trans- Himalayas.</title>
        <authorList>
            <person name="Kiran S."/>
            <person name="Swarnkar M.K."/>
            <person name="Rana A."/>
            <person name="Tewari R."/>
            <person name="Gulati A."/>
        </authorList>
    </citation>
    <scope>NUCLEOTIDE SEQUENCE [LARGE SCALE GENOMIC DNA]</scope>
    <source>
        <strain evidence="4 5">IHBB 9951</strain>
    </source>
</reference>
<dbReference type="InterPro" id="IPR036465">
    <property type="entry name" value="vWFA_dom_sf"/>
</dbReference>
<dbReference type="EMBL" id="MRVI01000001">
    <property type="protein sequence ID" value="OOC62580.1"/>
    <property type="molecule type" value="Genomic_DNA"/>
</dbReference>
<dbReference type="SUPFAM" id="SSF53300">
    <property type="entry name" value="vWA-like"/>
    <property type="match status" value="1"/>
</dbReference>
<dbReference type="InterPro" id="IPR002035">
    <property type="entry name" value="VWF_A"/>
</dbReference>
<feature type="compositionally biased region" description="Basic and acidic residues" evidence="2">
    <location>
        <begin position="319"/>
        <end position="344"/>
    </location>
</feature>
<feature type="region of interest" description="Disordered" evidence="2">
    <location>
        <begin position="285"/>
        <end position="356"/>
    </location>
</feature>
<dbReference type="Pfam" id="PF17863">
    <property type="entry name" value="AAA_lid_2"/>
    <property type="match status" value="1"/>
</dbReference>
<proteinExistence type="inferred from homology"/>
<keyword evidence="5" id="KW-1185">Reference proteome</keyword>
<organism evidence="4 5">
    <name type="scientific">Paenibacillus ihbetae</name>
    <dbReference type="NCBI Taxonomy" id="1870820"/>
    <lineage>
        <taxon>Bacteria</taxon>
        <taxon>Bacillati</taxon>
        <taxon>Bacillota</taxon>
        <taxon>Bacilli</taxon>
        <taxon>Bacillales</taxon>
        <taxon>Paenibacillaceae</taxon>
        <taxon>Paenibacillus</taxon>
    </lineage>
</organism>
<dbReference type="Gene3D" id="1.10.8.80">
    <property type="entry name" value="Magnesium chelatase subunit I, C-Terminal domain"/>
    <property type="match status" value="1"/>
</dbReference>
<evidence type="ECO:0000256" key="1">
    <source>
        <dbReference type="ARBA" id="ARBA00005799"/>
    </source>
</evidence>
<feature type="domain" description="VWFA" evidence="3">
    <location>
        <begin position="462"/>
        <end position="605"/>
    </location>
</feature>
<dbReference type="Gene3D" id="3.40.50.300">
    <property type="entry name" value="P-loop containing nucleotide triphosphate hydrolases"/>
    <property type="match status" value="1"/>
</dbReference>
<feature type="compositionally biased region" description="Polar residues" evidence="2">
    <location>
        <begin position="302"/>
        <end position="318"/>
    </location>
</feature>
<accession>A0ABX3JZG0</accession>
<dbReference type="SUPFAM" id="SSF52540">
    <property type="entry name" value="P-loop containing nucleoside triphosphate hydrolases"/>
    <property type="match status" value="1"/>
</dbReference>